<dbReference type="GO" id="GO:0006357">
    <property type="term" value="P:regulation of transcription by RNA polymerase II"/>
    <property type="evidence" value="ECO:0007669"/>
    <property type="project" value="InterPro"/>
</dbReference>
<comment type="similarity">
    <text evidence="2 6">Belongs to the Mediator complex subunit 10 family.</text>
</comment>
<evidence type="ECO:0000256" key="4">
    <source>
        <dbReference type="ARBA" id="ARBA00023163"/>
    </source>
</evidence>
<keyword evidence="4 6" id="KW-0804">Transcription</keyword>
<keyword evidence="3 6" id="KW-0805">Transcription regulation</keyword>
<reference evidence="7" key="1">
    <citation type="submission" date="2021-02" db="EMBL/GenBank/DDBJ databases">
        <authorList>
            <person name="Nowell W R."/>
        </authorList>
    </citation>
    <scope>NUCLEOTIDE SEQUENCE</scope>
</reference>
<comment type="subcellular location">
    <subcellularLocation>
        <location evidence="1 6">Nucleus</location>
    </subcellularLocation>
</comment>
<evidence type="ECO:0000256" key="6">
    <source>
        <dbReference type="RuleBase" id="RU364146"/>
    </source>
</evidence>
<comment type="subunit">
    <text evidence="6">Component of the Mediator complex.</text>
</comment>
<dbReference type="OrthoDB" id="337270at2759"/>
<accession>A0A813RHL5</accession>
<evidence type="ECO:0000313" key="7">
    <source>
        <dbReference type="EMBL" id="CAF0782362.1"/>
    </source>
</evidence>
<comment type="function">
    <text evidence="6">Component of the Mediator complex, a coactivator involved in the regulated transcription of nearly all RNA polymerase II-dependent genes. Mediator functions as a bridge to convey information from gene-specific regulatory proteins to the basal RNA polymerase II transcription machinery. Mediator is recruited to promoters by direct interactions with regulatory proteins and serves as a scaffold for the assembly of a functional preinitiation complex with RNA polymerase II and the general transcription factors.</text>
</comment>
<dbReference type="InterPro" id="IPR019145">
    <property type="entry name" value="Mediator_Med10"/>
</dbReference>
<evidence type="ECO:0000313" key="10">
    <source>
        <dbReference type="Proteomes" id="UP000663852"/>
    </source>
</evidence>
<comment type="caution">
    <text evidence="7">The sequence shown here is derived from an EMBL/GenBank/DDBJ whole genome shotgun (WGS) entry which is preliminary data.</text>
</comment>
<keyword evidence="5 6" id="KW-0539">Nucleus</keyword>
<dbReference type="Proteomes" id="UP000663852">
    <property type="component" value="Unassembled WGS sequence"/>
</dbReference>
<dbReference type="GO" id="GO:0003712">
    <property type="term" value="F:transcription coregulator activity"/>
    <property type="evidence" value="ECO:0007669"/>
    <property type="project" value="InterPro"/>
</dbReference>
<keyword evidence="9" id="KW-1185">Reference proteome</keyword>
<organism evidence="7 10">
    <name type="scientific">Adineta ricciae</name>
    <name type="common">Rotifer</name>
    <dbReference type="NCBI Taxonomy" id="249248"/>
    <lineage>
        <taxon>Eukaryota</taxon>
        <taxon>Metazoa</taxon>
        <taxon>Spiralia</taxon>
        <taxon>Gnathifera</taxon>
        <taxon>Rotifera</taxon>
        <taxon>Eurotatoria</taxon>
        <taxon>Bdelloidea</taxon>
        <taxon>Adinetida</taxon>
        <taxon>Adinetidae</taxon>
        <taxon>Adineta</taxon>
    </lineage>
</organism>
<evidence type="ECO:0000256" key="3">
    <source>
        <dbReference type="ARBA" id="ARBA00023015"/>
    </source>
</evidence>
<dbReference type="Proteomes" id="UP000663828">
    <property type="component" value="Unassembled WGS sequence"/>
</dbReference>
<proteinExistence type="inferred from homology"/>
<evidence type="ECO:0000313" key="8">
    <source>
        <dbReference type="EMBL" id="CAF1635510.1"/>
    </source>
</evidence>
<dbReference type="AlphaFoldDB" id="A0A813RHL5"/>
<evidence type="ECO:0000256" key="1">
    <source>
        <dbReference type="ARBA" id="ARBA00004123"/>
    </source>
</evidence>
<dbReference type="EMBL" id="CAJNOJ010000010">
    <property type="protein sequence ID" value="CAF0782362.1"/>
    <property type="molecule type" value="Genomic_DNA"/>
</dbReference>
<name>A0A813RHL5_ADIRI</name>
<dbReference type="EMBL" id="CAJNOR010008627">
    <property type="protein sequence ID" value="CAF1635510.1"/>
    <property type="molecule type" value="Genomic_DNA"/>
</dbReference>
<evidence type="ECO:0000256" key="5">
    <source>
        <dbReference type="ARBA" id="ARBA00023242"/>
    </source>
</evidence>
<sequence>MSDPLSKLSTELEYLIEKTWTLYVTVTDFQAQSQPRVDQVLNEIIGLLKEIDQMKGQFDNVQIPEQLLNYVDDLKNPQMFTRDCLQRTLERNEDINGKNETLAKFADTLAVELSSQFPTQMAQYRLWKSKSSSVEQ</sequence>
<dbReference type="Pfam" id="PF09748">
    <property type="entry name" value="Med10"/>
    <property type="match status" value="1"/>
</dbReference>
<evidence type="ECO:0000313" key="9">
    <source>
        <dbReference type="Proteomes" id="UP000663828"/>
    </source>
</evidence>
<dbReference type="GO" id="GO:0016592">
    <property type="term" value="C:mediator complex"/>
    <property type="evidence" value="ECO:0007669"/>
    <property type="project" value="InterPro"/>
</dbReference>
<evidence type="ECO:0000256" key="2">
    <source>
        <dbReference type="ARBA" id="ARBA00005389"/>
    </source>
</evidence>
<gene>
    <name evidence="6" type="primary">MED10</name>
    <name evidence="7" type="ORF">EDS130_LOCUS3903</name>
    <name evidence="8" type="ORF">XAT740_LOCUS52400</name>
</gene>
<protein>
    <recommendedName>
        <fullName evidence="6">Mediator of RNA polymerase II transcription subunit 10</fullName>
    </recommendedName>
    <alternativeName>
        <fullName evidence="6">Mediator complex subunit 10</fullName>
    </alternativeName>
</protein>
<keyword evidence="6" id="KW-0010">Activator</keyword>